<name>A0A6J6NZ73_9ZZZZ</name>
<proteinExistence type="predicted"/>
<evidence type="ECO:0000256" key="1">
    <source>
        <dbReference type="ARBA" id="ARBA00023002"/>
    </source>
</evidence>
<evidence type="ECO:0000259" key="3">
    <source>
        <dbReference type="Pfam" id="PF22725"/>
    </source>
</evidence>
<dbReference type="InterPro" id="IPR055170">
    <property type="entry name" value="GFO_IDH_MocA-like_dom"/>
</dbReference>
<dbReference type="Gene3D" id="3.40.50.720">
    <property type="entry name" value="NAD(P)-binding Rossmann-like Domain"/>
    <property type="match status" value="1"/>
</dbReference>
<reference evidence="4" key="1">
    <citation type="submission" date="2020-05" db="EMBL/GenBank/DDBJ databases">
        <authorList>
            <person name="Chiriac C."/>
            <person name="Salcher M."/>
            <person name="Ghai R."/>
            <person name="Kavagutti S V."/>
        </authorList>
    </citation>
    <scope>NUCLEOTIDE SEQUENCE</scope>
</reference>
<feature type="domain" description="GFO/IDH/MocA-like oxidoreductase" evidence="3">
    <location>
        <begin position="123"/>
        <end position="242"/>
    </location>
</feature>
<dbReference type="InterPro" id="IPR000683">
    <property type="entry name" value="Gfo/Idh/MocA-like_OxRdtase_N"/>
</dbReference>
<gene>
    <name evidence="4" type="ORF">UFOPK2582_00429</name>
</gene>
<dbReference type="AlphaFoldDB" id="A0A6J6NZ73"/>
<keyword evidence="1" id="KW-0560">Oxidoreductase</keyword>
<dbReference type="PANTHER" id="PTHR42840:SF3">
    <property type="entry name" value="BINDING ROSSMANN FOLD OXIDOREDUCTASE, PUTATIVE (AFU_ORTHOLOGUE AFUA_2G10240)-RELATED"/>
    <property type="match status" value="1"/>
</dbReference>
<accession>A0A6J6NZ73</accession>
<feature type="domain" description="Gfo/Idh/MocA-like oxidoreductase N-terminal" evidence="2">
    <location>
        <begin position="1"/>
        <end position="115"/>
    </location>
</feature>
<evidence type="ECO:0000313" key="4">
    <source>
        <dbReference type="EMBL" id="CAB4691242.1"/>
    </source>
</evidence>
<evidence type="ECO:0000259" key="2">
    <source>
        <dbReference type="Pfam" id="PF01408"/>
    </source>
</evidence>
<dbReference type="GO" id="GO:0016491">
    <property type="term" value="F:oxidoreductase activity"/>
    <property type="evidence" value="ECO:0007669"/>
    <property type="project" value="UniProtKB-KW"/>
</dbReference>
<sequence>MRIGVLGAGRIGQTHIINLAELPRVTEVLVYEPDSQAVLRVQEIATACSTVEELLERSQGVVVATPTSRHPEDVRSVADAGLPCFSEKPISLDLSATQECLRYVATTGIELQVGFHRRFDPGFVKMRRAVESGDLGELYLIRAACHDYEPPHESYLPTAGSIFCDMHIHDFDAIAWLSGRTPIDVVARGSVLVDEMFARYDDVDTSAAIMTLEGGALAMLTGTRQNGVGYDHRTEVVGSRDALSAGLGPQMPLRSADPGVLQPVDPYPSFPVRFHQAYAAEIAAFVDLVAGEGPNQCPGSAAEDALRVALAADLSLARGSTVLIDEI</sequence>
<protein>
    <submittedName>
        <fullName evidence="4">Unannotated protein</fullName>
    </submittedName>
</protein>
<dbReference type="SUPFAM" id="SSF55347">
    <property type="entry name" value="Glyceraldehyde-3-phosphate dehydrogenase-like, C-terminal domain"/>
    <property type="match status" value="1"/>
</dbReference>
<dbReference type="Gene3D" id="3.30.360.10">
    <property type="entry name" value="Dihydrodipicolinate Reductase, domain 2"/>
    <property type="match status" value="1"/>
</dbReference>
<dbReference type="GO" id="GO:0000166">
    <property type="term" value="F:nucleotide binding"/>
    <property type="evidence" value="ECO:0007669"/>
    <property type="project" value="InterPro"/>
</dbReference>
<organism evidence="4">
    <name type="scientific">freshwater metagenome</name>
    <dbReference type="NCBI Taxonomy" id="449393"/>
    <lineage>
        <taxon>unclassified sequences</taxon>
        <taxon>metagenomes</taxon>
        <taxon>ecological metagenomes</taxon>
    </lineage>
</organism>
<dbReference type="Pfam" id="PF22725">
    <property type="entry name" value="GFO_IDH_MocA_C3"/>
    <property type="match status" value="1"/>
</dbReference>
<dbReference type="SUPFAM" id="SSF51735">
    <property type="entry name" value="NAD(P)-binding Rossmann-fold domains"/>
    <property type="match status" value="1"/>
</dbReference>
<dbReference type="EMBL" id="CAEZXS010000033">
    <property type="protein sequence ID" value="CAB4691242.1"/>
    <property type="molecule type" value="Genomic_DNA"/>
</dbReference>
<dbReference type="InterPro" id="IPR036291">
    <property type="entry name" value="NAD(P)-bd_dom_sf"/>
</dbReference>
<dbReference type="PANTHER" id="PTHR42840">
    <property type="entry name" value="NAD(P)-BINDING ROSSMANN-FOLD SUPERFAMILY PROTEIN-RELATED"/>
    <property type="match status" value="1"/>
</dbReference>
<dbReference type="Pfam" id="PF01408">
    <property type="entry name" value="GFO_IDH_MocA"/>
    <property type="match status" value="1"/>
</dbReference>